<protein>
    <recommendedName>
        <fullName evidence="4">Lipoprotein</fullName>
    </recommendedName>
</protein>
<dbReference type="Proteomes" id="UP000034189">
    <property type="component" value="Chromosome"/>
</dbReference>
<dbReference type="EMBL" id="CP011114">
    <property type="protein sequence ID" value="AKG36167.1"/>
    <property type="molecule type" value="Genomic_DNA"/>
</dbReference>
<dbReference type="OrthoDB" id="2606905at2"/>
<evidence type="ECO:0000313" key="2">
    <source>
        <dbReference type="EMBL" id="AKG36167.1"/>
    </source>
</evidence>
<evidence type="ECO:0008006" key="4">
    <source>
        <dbReference type="Google" id="ProtNLM"/>
    </source>
</evidence>
<keyword evidence="1" id="KW-0732">Signal</keyword>
<evidence type="ECO:0000313" key="3">
    <source>
        <dbReference type="Proteomes" id="UP000034189"/>
    </source>
</evidence>
<dbReference type="AlphaFoldDB" id="A0A0F7FBS3"/>
<dbReference type="HOGENOM" id="CLU_1576944_0_0_9"/>
<evidence type="ECO:0000256" key="1">
    <source>
        <dbReference type="SAM" id="SignalP"/>
    </source>
</evidence>
<dbReference type="PROSITE" id="PS51257">
    <property type="entry name" value="PROKAR_LIPOPROTEIN"/>
    <property type="match status" value="1"/>
</dbReference>
<accession>A0A0F7FBS3</accession>
<gene>
    <name evidence="2" type="ORF">VK70_17685</name>
</gene>
<reference evidence="2 3" key="2">
    <citation type="journal article" date="2016" name="Genome Announc.">
        <title>Genome Sequence of a Gram-Positive Diazotroph, Paenibacillus durus Type Strain ATCC 35681.</title>
        <authorList>
            <person name="Halim M.A."/>
            <person name="Rahman A.Y."/>
            <person name="Sim K.S."/>
            <person name="Yam H.C."/>
            <person name="Rahim A.A."/>
            <person name="Ghazali A.H."/>
            <person name="Najimudin N."/>
        </authorList>
    </citation>
    <scope>NUCLEOTIDE SEQUENCE [LARGE SCALE GENOMIC DNA]</scope>
    <source>
        <strain evidence="2 3">ATCC 35681</strain>
    </source>
</reference>
<feature type="signal peptide" evidence="1">
    <location>
        <begin position="1"/>
        <end position="19"/>
    </location>
</feature>
<organism evidence="2 3">
    <name type="scientific">Paenibacillus durus ATCC 35681</name>
    <dbReference type="NCBI Taxonomy" id="1333534"/>
    <lineage>
        <taxon>Bacteria</taxon>
        <taxon>Bacillati</taxon>
        <taxon>Bacillota</taxon>
        <taxon>Bacilli</taxon>
        <taxon>Bacillales</taxon>
        <taxon>Paenibacillaceae</taxon>
        <taxon>Paenibacillus</taxon>
    </lineage>
</organism>
<sequence>MKTKIILFLLGLVILTSCAAHGNQQIRVRTPTEQELERFLSTEGVKALTVKNYKDHTIILGDHSVYTLSITADNEFQYVGSSWSGGPDRIVVTAVSHETPFIGVIIHRSDVLEQGNKMKITFEDGNSVEKIMHHEKAYIVDHPLGKRTNSSKAIVEVFNEKGEMIYRNN</sequence>
<name>A0A0F7FBS3_PAEDU</name>
<dbReference type="PATRIC" id="fig|1333534.5.peg.3897"/>
<feature type="chain" id="PRO_5002515547" description="Lipoprotein" evidence="1">
    <location>
        <begin position="20"/>
        <end position="169"/>
    </location>
</feature>
<dbReference type="RefSeq" id="WP_025695071.1">
    <property type="nucleotide sequence ID" value="NZ_ASQQ01000240.1"/>
</dbReference>
<reference evidence="2 3" key="1">
    <citation type="submission" date="2015-03" db="EMBL/GenBank/DDBJ databases">
        <authorList>
            <person name="Abdul Halim M."/>
        </authorList>
    </citation>
    <scope>NUCLEOTIDE SEQUENCE [LARGE SCALE GENOMIC DNA]</scope>
    <source>
        <strain evidence="2 3">ATCC 35681</strain>
    </source>
</reference>
<proteinExistence type="predicted"/>